<evidence type="ECO:0000259" key="2">
    <source>
        <dbReference type="PROSITE" id="PS50943"/>
    </source>
</evidence>
<dbReference type="PROSITE" id="PS50943">
    <property type="entry name" value="HTH_CROC1"/>
    <property type="match status" value="1"/>
</dbReference>
<organism evidence="3 4">
    <name type="scientific">Dysosmobacter welbionis</name>
    <dbReference type="NCBI Taxonomy" id="2093857"/>
    <lineage>
        <taxon>Bacteria</taxon>
        <taxon>Bacillati</taxon>
        <taxon>Bacillota</taxon>
        <taxon>Clostridia</taxon>
        <taxon>Eubacteriales</taxon>
        <taxon>Oscillospiraceae</taxon>
        <taxon>Dysosmobacter</taxon>
    </lineage>
</organism>
<gene>
    <name evidence="3" type="ORF">EIO64_15790</name>
</gene>
<accession>A0A4D7B277</accession>
<dbReference type="SUPFAM" id="SSF47413">
    <property type="entry name" value="lambda repressor-like DNA-binding domains"/>
    <property type="match status" value="1"/>
</dbReference>
<evidence type="ECO:0000313" key="4">
    <source>
        <dbReference type="Proteomes" id="UP000298642"/>
    </source>
</evidence>
<dbReference type="Pfam" id="PF12844">
    <property type="entry name" value="HTH_19"/>
    <property type="match status" value="1"/>
</dbReference>
<dbReference type="EMBL" id="CP034413">
    <property type="protein sequence ID" value="QCI60482.1"/>
    <property type="molecule type" value="Genomic_DNA"/>
</dbReference>
<keyword evidence="4" id="KW-1185">Reference proteome</keyword>
<proteinExistence type="predicted"/>
<dbReference type="InterPro" id="IPR010982">
    <property type="entry name" value="Lambda_DNA-bd_dom_sf"/>
</dbReference>
<evidence type="ECO:0000313" key="3">
    <source>
        <dbReference type="EMBL" id="QCI60482.1"/>
    </source>
</evidence>
<dbReference type="InterPro" id="IPR001387">
    <property type="entry name" value="Cro/C1-type_HTH"/>
</dbReference>
<evidence type="ECO:0000256" key="1">
    <source>
        <dbReference type="ARBA" id="ARBA00023125"/>
    </source>
</evidence>
<dbReference type="AlphaFoldDB" id="A0A4D7B277"/>
<dbReference type="GO" id="GO:0003677">
    <property type="term" value="F:DNA binding"/>
    <property type="evidence" value="ECO:0007669"/>
    <property type="project" value="UniProtKB-KW"/>
</dbReference>
<dbReference type="RefSeq" id="WP_021750751.1">
    <property type="nucleotide sequence ID" value="NZ_CAUWCU010000038.1"/>
</dbReference>
<dbReference type="Proteomes" id="UP000298642">
    <property type="component" value="Chromosome"/>
</dbReference>
<dbReference type="CDD" id="cd00093">
    <property type="entry name" value="HTH_XRE"/>
    <property type="match status" value="1"/>
</dbReference>
<name>A0A4D7B277_9FIRM</name>
<dbReference type="Gene3D" id="1.10.260.40">
    <property type="entry name" value="lambda repressor-like DNA-binding domains"/>
    <property type="match status" value="1"/>
</dbReference>
<feature type="domain" description="HTH cro/C1-type" evidence="2">
    <location>
        <begin position="8"/>
        <end position="62"/>
    </location>
</feature>
<dbReference type="PANTHER" id="PTHR46558">
    <property type="entry name" value="TRACRIPTIONAL REGULATORY PROTEIN-RELATED-RELATED"/>
    <property type="match status" value="1"/>
</dbReference>
<dbReference type="SMART" id="SM00530">
    <property type="entry name" value="HTH_XRE"/>
    <property type="match status" value="1"/>
</dbReference>
<keyword evidence="1" id="KW-0238">DNA-binding</keyword>
<reference evidence="4" key="1">
    <citation type="submission" date="2018-12" db="EMBL/GenBank/DDBJ databases">
        <title>Dusodibacter welbiota gen. nov., sp. nov., isolated from human faeces and emended description of the Oscillibacter genus.</title>
        <authorList>
            <person name="Le Roy T."/>
            <person name="Van der Smissen P."/>
            <person name="Delzenne N."/>
            <person name="Muccioli G."/>
            <person name="Collet J.F."/>
            <person name="Cani P.D."/>
        </authorList>
    </citation>
    <scope>NUCLEOTIDE SEQUENCE [LARGE SCALE GENOMIC DNA]</scope>
    <source>
        <strain evidence="4">J115</strain>
    </source>
</reference>
<protein>
    <submittedName>
        <fullName evidence="3">Helix-turn-helix domain-containing protein</fullName>
    </submittedName>
</protein>
<sequence length="70" mass="8025">MENFAQRVRQLRKESGKTQTQMAAVFEISARQYQNYEGGGHYPDVPGLMKMADYFGVTTDYLLGRSDQRS</sequence>
<dbReference type="PANTHER" id="PTHR46558:SF11">
    <property type="entry name" value="HTH-TYPE TRANSCRIPTIONAL REGULATOR XRE"/>
    <property type="match status" value="1"/>
</dbReference>
<dbReference type="KEGG" id="obj:EIO64_15790"/>
<dbReference type="GeneID" id="89522633"/>